<dbReference type="PANTHER" id="PTHR43194:SF2">
    <property type="entry name" value="PEROXISOMAL MEMBRANE PROTEIN LPX1"/>
    <property type="match status" value="1"/>
</dbReference>
<dbReference type="PANTHER" id="PTHR43194">
    <property type="entry name" value="HYDROLASE ALPHA/BETA FOLD FAMILY"/>
    <property type="match status" value="1"/>
</dbReference>
<organism evidence="2 3">
    <name type="scientific">Actinophytocola algeriensis</name>
    <dbReference type="NCBI Taxonomy" id="1768010"/>
    <lineage>
        <taxon>Bacteria</taxon>
        <taxon>Bacillati</taxon>
        <taxon>Actinomycetota</taxon>
        <taxon>Actinomycetes</taxon>
        <taxon>Pseudonocardiales</taxon>
        <taxon>Pseudonocardiaceae</taxon>
    </lineage>
</organism>
<feature type="domain" description="AB hydrolase-1" evidence="1">
    <location>
        <begin position="28"/>
        <end position="271"/>
    </location>
</feature>
<proteinExistence type="predicted"/>
<dbReference type="GO" id="GO:0003824">
    <property type="term" value="F:catalytic activity"/>
    <property type="evidence" value="ECO:0007669"/>
    <property type="project" value="UniProtKB-ARBA"/>
</dbReference>
<dbReference type="Proteomes" id="UP000520767">
    <property type="component" value="Unassembled WGS sequence"/>
</dbReference>
<dbReference type="SUPFAM" id="SSF53474">
    <property type="entry name" value="alpha/beta-Hydrolases"/>
    <property type="match status" value="1"/>
</dbReference>
<dbReference type="EMBL" id="JACHJQ010000008">
    <property type="protein sequence ID" value="MBB4910695.1"/>
    <property type="molecule type" value="Genomic_DNA"/>
</dbReference>
<dbReference type="AlphaFoldDB" id="A0A7W7VI42"/>
<dbReference type="Gene3D" id="3.40.50.1820">
    <property type="entry name" value="alpha/beta hydrolase"/>
    <property type="match status" value="1"/>
</dbReference>
<accession>A0A7W7VI42</accession>
<gene>
    <name evidence="2" type="ORF">FHR82_006954</name>
</gene>
<protein>
    <submittedName>
        <fullName evidence="2">Pimeloyl-ACP methyl ester carboxylesterase</fullName>
    </submittedName>
</protein>
<dbReference type="InterPro" id="IPR029058">
    <property type="entry name" value="AB_hydrolase_fold"/>
</dbReference>
<sequence length="284" mass="30441">MSTERYALADGASLALVRAGDPDAPATVLLLHSYAMDRRVWHKVMSLLPEAASVSVVAYDHRGHGESSSADSSTATLERLADDLAEVVERAIPHGPVVIVGHGMGAHVALVMAARHRLLAAHRIGALLFLSTSVGWVAEALPRPLGRLAQDFHAILGPRLVDQVHRRIDKATTIGLRWLLLGEDPEPDDVRLVAEMVSWHWPDAVALFRPALDRGALDTALEAVAAWPIIAMTGEKDRLVPVGHPDALQGHSVTVPGAGHMLPLEGVAEVVPRIVAQVREALAR</sequence>
<dbReference type="PRINTS" id="PR00111">
    <property type="entry name" value="ABHYDROLASE"/>
</dbReference>
<reference evidence="2 3" key="1">
    <citation type="submission" date="2020-08" db="EMBL/GenBank/DDBJ databases">
        <title>Genomic Encyclopedia of Type Strains, Phase III (KMG-III): the genomes of soil and plant-associated and newly described type strains.</title>
        <authorList>
            <person name="Whitman W."/>
        </authorList>
    </citation>
    <scope>NUCLEOTIDE SEQUENCE [LARGE SCALE GENOMIC DNA]</scope>
    <source>
        <strain evidence="2 3">CECT 8960</strain>
    </source>
</reference>
<evidence type="ECO:0000313" key="2">
    <source>
        <dbReference type="EMBL" id="MBB4910695.1"/>
    </source>
</evidence>
<comment type="caution">
    <text evidence="2">The sequence shown here is derived from an EMBL/GenBank/DDBJ whole genome shotgun (WGS) entry which is preliminary data.</text>
</comment>
<name>A0A7W7VI42_9PSEU</name>
<evidence type="ECO:0000259" key="1">
    <source>
        <dbReference type="Pfam" id="PF12697"/>
    </source>
</evidence>
<dbReference type="InterPro" id="IPR050228">
    <property type="entry name" value="Carboxylesterase_BioH"/>
</dbReference>
<dbReference type="RefSeq" id="WP_225943840.1">
    <property type="nucleotide sequence ID" value="NZ_JACHJQ010000008.1"/>
</dbReference>
<dbReference type="Pfam" id="PF12697">
    <property type="entry name" value="Abhydrolase_6"/>
    <property type="match status" value="1"/>
</dbReference>
<dbReference type="InterPro" id="IPR000073">
    <property type="entry name" value="AB_hydrolase_1"/>
</dbReference>
<keyword evidence="3" id="KW-1185">Reference proteome</keyword>
<evidence type="ECO:0000313" key="3">
    <source>
        <dbReference type="Proteomes" id="UP000520767"/>
    </source>
</evidence>